<gene>
    <name evidence="2" type="ORF">CJOHNSTONI_LOCUS493</name>
</gene>
<proteinExistence type="predicted"/>
<reference evidence="2" key="1">
    <citation type="submission" date="2021-09" db="EMBL/GenBank/DDBJ databases">
        <authorList>
            <consortium name="Pathogen Informatics"/>
        </authorList>
    </citation>
    <scope>NUCLEOTIDE SEQUENCE</scope>
</reference>
<sequence>MKNVSEEQVEEDSFAKKTPIKRLAKRSAE</sequence>
<name>A0A8J2PPM1_9BILA</name>
<organism evidence="2 3">
    <name type="scientific">Cercopithifilaria johnstoni</name>
    <dbReference type="NCBI Taxonomy" id="2874296"/>
    <lineage>
        <taxon>Eukaryota</taxon>
        <taxon>Metazoa</taxon>
        <taxon>Ecdysozoa</taxon>
        <taxon>Nematoda</taxon>
        <taxon>Chromadorea</taxon>
        <taxon>Rhabditida</taxon>
        <taxon>Spirurina</taxon>
        <taxon>Spiruromorpha</taxon>
        <taxon>Filarioidea</taxon>
        <taxon>Onchocercidae</taxon>
        <taxon>Cercopithifilaria</taxon>
    </lineage>
</organism>
<accession>A0A8J2PPM1</accession>
<evidence type="ECO:0000256" key="1">
    <source>
        <dbReference type="SAM" id="MobiDB-lite"/>
    </source>
</evidence>
<protein>
    <submittedName>
        <fullName evidence="2">Uncharacterized protein</fullName>
    </submittedName>
</protein>
<dbReference type="EMBL" id="CAKAEH010000123">
    <property type="protein sequence ID" value="CAG9529958.1"/>
    <property type="molecule type" value="Genomic_DNA"/>
</dbReference>
<feature type="non-terminal residue" evidence="2">
    <location>
        <position position="29"/>
    </location>
</feature>
<evidence type="ECO:0000313" key="3">
    <source>
        <dbReference type="Proteomes" id="UP000746747"/>
    </source>
</evidence>
<dbReference type="Proteomes" id="UP000746747">
    <property type="component" value="Unassembled WGS sequence"/>
</dbReference>
<evidence type="ECO:0000313" key="2">
    <source>
        <dbReference type="EMBL" id="CAG9529958.1"/>
    </source>
</evidence>
<feature type="compositionally biased region" description="Basic residues" evidence="1">
    <location>
        <begin position="18"/>
        <end position="29"/>
    </location>
</feature>
<feature type="region of interest" description="Disordered" evidence="1">
    <location>
        <begin position="1"/>
        <end position="29"/>
    </location>
</feature>
<keyword evidence="3" id="KW-1185">Reference proteome</keyword>
<comment type="caution">
    <text evidence="2">The sequence shown here is derived from an EMBL/GenBank/DDBJ whole genome shotgun (WGS) entry which is preliminary data.</text>
</comment>
<dbReference type="AlphaFoldDB" id="A0A8J2PPM1"/>